<dbReference type="EMBL" id="JAIWYP010000004">
    <property type="protein sequence ID" value="KAH3837634.1"/>
    <property type="molecule type" value="Genomic_DNA"/>
</dbReference>
<evidence type="ECO:0000313" key="1">
    <source>
        <dbReference type="EMBL" id="KAH3837634.1"/>
    </source>
</evidence>
<proteinExistence type="predicted"/>
<dbReference type="Proteomes" id="UP000828390">
    <property type="component" value="Unassembled WGS sequence"/>
</dbReference>
<reference evidence="1" key="2">
    <citation type="submission" date="2020-11" db="EMBL/GenBank/DDBJ databases">
        <authorList>
            <person name="McCartney M.A."/>
            <person name="Auch B."/>
            <person name="Kono T."/>
            <person name="Mallez S."/>
            <person name="Becker A."/>
            <person name="Gohl D.M."/>
            <person name="Silverstein K.A.T."/>
            <person name="Koren S."/>
            <person name="Bechman K.B."/>
            <person name="Herman A."/>
            <person name="Abrahante J.E."/>
            <person name="Garbe J."/>
        </authorList>
    </citation>
    <scope>NUCLEOTIDE SEQUENCE</scope>
    <source>
        <strain evidence="1">Duluth1</strain>
        <tissue evidence="1">Whole animal</tissue>
    </source>
</reference>
<gene>
    <name evidence="1" type="ORF">DPMN_111033</name>
</gene>
<comment type="caution">
    <text evidence="1">The sequence shown here is derived from an EMBL/GenBank/DDBJ whole genome shotgun (WGS) entry which is preliminary data.</text>
</comment>
<dbReference type="AlphaFoldDB" id="A0A9D4KDV9"/>
<keyword evidence="2" id="KW-1185">Reference proteome</keyword>
<reference evidence="1" key="1">
    <citation type="journal article" date="2019" name="bioRxiv">
        <title>The Genome of the Zebra Mussel, Dreissena polymorpha: A Resource for Invasive Species Research.</title>
        <authorList>
            <person name="McCartney M.A."/>
            <person name="Auch B."/>
            <person name="Kono T."/>
            <person name="Mallez S."/>
            <person name="Zhang Y."/>
            <person name="Obille A."/>
            <person name="Becker A."/>
            <person name="Abrahante J.E."/>
            <person name="Garbe J."/>
            <person name="Badalamenti J.P."/>
            <person name="Herman A."/>
            <person name="Mangelson H."/>
            <person name="Liachko I."/>
            <person name="Sullivan S."/>
            <person name="Sone E.D."/>
            <person name="Koren S."/>
            <person name="Silverstein K.A.T."/>
            <person name="Beckman K.B."/>
            <person name="Gohl D.M."/>
        </authorList>
    </citation>
    <scope>NUCLEOTIDE SEQUENCE</scope>
    <source>
        <strain evidence="1">Duluth1</strain>
        <tissue evidence="1">Whole animal</tissue>
    </source>
</reference>
<protein>
    <submittedName>
        <fullName evidence="1">Uncharacterized protein</fullName>
    </submittedName>
</protein>
<name>A0A9D4KDV9_DREPO</name>
<sequence length="116" mass="12865">MKHVGSLLLLRNKTPVIVLKPSITNKTFNSLWSGLLNSEGSTSKNVTYKNVPQAIPVSIPCTKRELLLFHTSSMPIPIPTPTGVVKAKNNTDLILTEFDNPLEIKFIPRQKLTTDL</sequence>
<organism evidence="1 2">
    <name type="scientific">Dreissena polymorpha</name>
    <name type="common">Zebra mussel</name>
    <name type="synonym">Mytilus polymorpha</name>
    <dbReference type="NCBI Taxonomy" id="45954"/>
    <lineage>
        <taxon>Eukaryota</taxon>
        <taxon>Metazoa</taxon>
        <taxon>Spiralia</taxon>
        <taxon>Lophotrochozoa</taxon>
        <taxon>Mollusca</taxon>
        <taxon>Bivalvia</taxon>
        <taxon>Autobranchia</taxon>
        <taxon>Heteroconchia</taxon>
        <taxon>Euheterodonta</taxon>
        <taxon>Imparidentia</taxon>
        <taxon>Neoheterodontei</taxon>
        <taxon>Myida</taxon>
        <taxon>Dreissenoidea</taxon>
        <taxon>Dreissenidae</taxon>
        <taxon>Dreissena</taxon>
    </lineage>
</organism>
<evidence type="ECO:0000313" key="2">
    <source>
        <dbReference type="Proteomes" id="UP000828390"/>
    </source>
</evidence>
<accession>A0A9D4KDV9</accession>